<dbReference type="AlphaFoldDB" id="A0A543ABB6"/>
<reference evidence="3 4" key="1">
    <citation type="submission" date="2019-06" db="EMBL/GenBank/DDBJ databases">
        <title>Sequencing the genomes of 1000 actinobacteria strains.</title>
        <authorList>
            <person name="Klenk H.-P."/>
        </authorList>
    </citation>
    <scope>NUCLEOTIDE SEQUENCE [LARGE SCALE GENOMIC DNA]</scope>
    <source>
        <strain evidence="3 4">DSM 25218</strain>
    </source>
</reference>
<protein>
    <submittedName>
        <fullName evidence="3">Uncharacterized protein DUF4307</fullName>
    </submittedName>
</protein>
<feature type="region of interest" description="Disordered" evidence="1">
    <location>
        <begin position="1"/>
        <end position="29"/>
    </location>
</feature>
<comment type="caution">
    <text evidence="3">The sequence shown here is derived from an EMBL/GenBank/DDBJ whole genome shotgun (WGS) entry which is preliminary data.</text>
</comment>
<dbReference type="EMBL" id="VFOV01000001">
    <property type="protein sequence ID" value="TQL69898.1"/>
    <property type="molecule type" value="Genomic_DNA"/>
</dbReference>
<name>A0A543ABB6_9ACTN</name>
<keyword evidence="2" id="KW-0472">Membrane</keyword>
<evidence type="ECO:0000313" key="3">
    <source>
        <dbReference type="EMBL" id="TQL69898.1"/>
    </source>
</evidence>
<dbReference type="Pfam" id="PF14155">
    <property type="entry name" value="DUF4307"/>
    <property type="match status" value="1"/>
</dbReference>
<accession>A0A543ABB6</accession>
<dbReference type="Proteomes" id="UP000320209">
    <property type="component" value="Unassembled WGS sequence"/>
</dbReference>
<evidence type="ECO:0000313" key="4">
    <source>
        <dbReference type="Proteomes" id="UP000320209"/>
    </source>
</evidence>
<keyword evidence="4" id="KW-1185">Reference proteome</keyword>
<organism evidence="3 4">
    <name type="scientific">Nocardioides albertanoniae</name>
    <dbReference type="NCBI Taxonomy" id="1175486"/>
    <lineage>
        <taxon>Bacteria</taxon>
        <taxon>Bacillati</taxon>
        <taxon>Actinomycetota</taxon>
        <taxon>Actinomycetes</taxon>
        <taxon>Propionibacteriales</taxon>
        <taxon>Nocardioidaceae</taxon>
        <taxon>Nocardioides</taxon>
    </lineage>
</organism>
<evidence type="ECO:0000256" key="1">
    <source>
        <dbReference type="SAM" id="MobiDB-lite"/>
    </source>
</evidence>
<evidence type="ECO:0000256" key="2">
    <source>
        <dbReference type="SAM" id="Phobius"/>
    </source>
</evidence>
<gene>
    <name evidence="3" type="ORF">FB381_3820</name>
</gene>
<dbReference type="RefSeq" id="WP_170225234.1">
    <property type="nucleotide sequence ID" value="NZ_VFOV01000001.1"/>
</dbReference>
<sequence length="147" mass="16141">MSYVSTPSSAEAGPEAVNSEAGSEERRIASRYGRGPRRRPGVLIVALAVAVVAIVGWFGWALWAALHPQVSSGLEKWEATSENEVEVTFVVRLHDKDAKPVCSVEAEDDKEEKVGHLEFTAHEGRQTVTIPTERRALRVEWGDCTVD</sequence>
<dbReference type="InterPro" id="IPR025443">
    <property type="entry name" value="DUF4307"/>
</dbReference>
<keyword evidence="2" id="KW-0812">Transmembrane</keyword>
<proteinExistence type="predicted"/>
<keyword evidence="2" id="KW-1133">Transmembrane helix</keyword>
<feature type="transmembrane region" description="Helical" evidence="2">
    <location>
        <begin position="41"/>
        <end position="63"/>
    </location>
</feature>